<gene>
    <name evidence="2" type="ORF">AAFF_G00107440</name>
</gene>
<dbReference type="AlphaFoldDB" id="A0AAD7RUA7"/>
<feature type="signal peptide" evidence="1">
    <location>
        <begin position="1"/>
        <end position="16"/>
    </location>
</feature>
<keyword evidence="3" id="KW-1185">Reference proteome</keyword>
<keyword evidence="1" id="KW-0732">Signal</keyword>
<evidence type="ECO:0000313" key="2">
    <source>
        <dbReference type="EMBL" id="KAJ8390350.1"/>
    </source>
</evidence>
<accession>A0AAD7RUA7</accession>
<reference evidence="2" key="1">
    <citation type="journal article" date="2023" name="Science">
        <title>Genome structures resolve the early diversification of teleost fishes.</title>
        <authorList>
            <person name="Parey E."/>
            <person name="Louis A."/>
            <person name="Montfort J."/>
            <person name="Bouchez O."/>
            <person name="Roques C."/>
            <person name="Iampietro C."/>
            <person name="Lluch J."/>
            <person name="Castinel A."/>
            <person name="Donnadieu C."/>
            <person name="Desvignes T."/>
            <person name="Floi Bucao C."/>
            <person name="Jouanno E."/>
            <person name="Wen M."/>
            <person name="Mejri S."/>
            <person name="Dirks R."/>
            <person name="Jansen H."/>
            <person name="Henkel C."/>
            <person name="Chen W.J."/>
            <person name="Zahm M."/>
            <person name="Cabau C."/>
            <person name="Klopp C."/>
            <person name="Thompson A.W."/>
            <person name="Robinson-Rechavi M."/>
            <person name="Braasch I."/>
            <person name="Lecointre G."/>
            <person name="Bobe J."/>
            <person name="Postlethwait J.H."/>
            <person name="Berthelot C."/>
            <person name="Roest Crollius H."/>
            <person name="Guiguen Y."/>
        </authorList>
    </citation>
    <scope>NUCLEOTIDE SEQUENCE</scope>
    <source>
        <strain evidence="2">NC1722</strain>
    </source>
</reference>
<dbReference type="EMBL" id="JAINUG010000170">
    <property type="protein sequence ID" value="KAJ8390350.1"/>
    <property type="molecule type" value="Genomic_DNA"/>
</dbReference>
<protein>
    <submittedName>
        <fullName evidence="2">Uncharacterized protein</fullName>
    </submittedName>
</protein>
<evidence type="ECO:0000256" key="1">
    <source>
        <dbReference type="SAM" id="SignalP"/>
    </source>
</evidence>
<evidence type="ECO:0000313" key="3">
    <source>
        <dbReference type="Proteomes" id="UP001221898"/>
    </source>
</evidence>
<proteinExistence type="predicted"/>
<dbReference type="Proteomes" id="UP001221898">
    <property type="component" value="Unassembled WGS sequence"/>
</dbReference>
<feature type="chain" id="PRO_5042002221" evidence="1">
    <location>
        <begin position="17"/>
        <end position="90"/>
    </location>
</feature>
<comment type="caution">
    <text evidence="2">The sequence shown here is derived from an EMBL/GenBank/DDBJ whole genome shotgun (WGS) entry which is preliminary data.</text>
</comment>
<name>A0AAD7RUA7_9TELE</name>
<sequence length="90" mass="10430">MCFYAFLALTLFRSFARYDYTKREEFIDTDSMTIVQADAKFDFDEGDTRPRRGGTGCLHHISWLCGRSLNMGVDVFVGEIRFWGGRVWTA</sequence>
<organism evidence="2 3">
    <name type="scientific">Aldrovandia affinis</name>
    <dbReference type="NCBI Taxonomy" id="143900"/>
    <lineage>
        <taxon>Eukaryota</taxon>
        <taxon>Metazoa</taxon>
        <taxon>Chordata</taxon>
        <taxon>Craniata</taxon>
        <taxon>Vertebrata</taxon>
        <taxon>Euteleostomi</taxon>
        <taxon>Actinopterygii</taxon>
        <taxon>Neopterygii</taxon>
        <taxon>Teleostei</taxon>
        <taxon>Notacanthiformes</taxon>
        <taxon>Halosauridae</taxon>
        <taxon>Aldrovandia</taxon>
    </lineage>
</organism>